<dbReference type="AlphaFoldDB" id="A0A9X1PDY8"/>
<evidence type="ECO:0000313" key="2">
    <source>
        <dbReference type="Proteomes" id="UP001139700"/>
    </source>
</evidence>
<reference evidence="1" key="1">
    <citation type="submission" date="2021-12" db="EMBL/GenBank/DDBJ databases">
        <title>Novel species in genus Dyadobacter.</title>
        <authorList>
            <person name="Ma C."/>
        </authorList>
    </citation>
    <scope>NUCLEOTIDE SEQUENCE</scope>
    <source>
        <strain evidence="1">CY399</strain>
    </source>
</reference>
<organism evidence="1 2">
    <name type="scientific">Dyadobacter fanqingshengii</name>
    <dbReference type="NCBI Taxonomy" id="2906443"/>
    <lineage>
        <taxon>Bacteria</taxon>
        <taxon>Pseudomonadati</taxon>
        <taxon>Bacteroidota</taxon>
        <taxon>Cytophagia</taxon>
        <taxon>Cytophagales</taxon>
        <taxon>Spirosomataceae</taxon>
        <taxon>Dyadobacter</taxon>
    </lineage>
</organism>
<protein>
    <submittedName>
        <fullName evidence="1">Uncharacterized protein</fullName>
    </submittedName>
</protein>
<comment type="caution">
    <text evidence="1">The sequence shown here is derived from an EMBL/GenBank/DDBJ whole genome shotgun (WGS) entry which is preliminary data.</text>
</comment>
<dbReference type="Proteomes" id="UP001139700">
    <property type="component" value="Unassembled WGS sequence"/>
</dbReference>
<proteinExistence type="predicted"/>
<accession>A0A9X1PDY8</accession>
<gene>
    <name evidence="1" type="ORF">LXM24_24935</name>
</gene>
<dbReference type="EMBL" id="JAJTTA010000006">
    <property type="protein sequence ID" value="MCF0043374.1"/>
    <property type="molecule type" value="Genomic_DNA"/>
</dbReference>
<dbReference type="RefSeq" id="WP_234616128.1">
    <property type="nucleotide sequence ID" value="NZ_CP098806.1"/>
</dbReference>
<sequence length="142" mass="16360">MKSKKSLGMNSKAIEDRSIIRLIVEGEEGSLWGRVEYEDNLIVDEADSIEQLQKQMKQLLLDFHDLDPKSYEFFIEYDLTAFFLEFDFLKMTKIAELSGLNGSLVRQYATGKKHPSAKQAEKIENAVKQLAQQLSDIHIYAR</sequence>
<name>A0A9X1PDY8_9BACT</name>
<evidence type="ECO:0000313" key="1">
    <source>
        <dbReference type="EMBL" id="MCF0043374.1"/>
    </source>
</evidence>
<keyword evidence="2" id="KW-1185">Reference proteome</keyword>